<organism evidence="4">
    <name type="scientific">Sclerotinia sclerotiorum mitovirus 33-U</name>
    <dbReference type="NCBI Taxonomy" id="2879885"/>
    <lineage>
        <taxon>Viruses</taxon>
        <taxon>Riboviria</taxon>
        <taxon>Orthornavirae</taxon>
        <taxon>Lenarviricota</taxon>
        <taxon>Howeltoviricetes</taxon>
        <taxon>Cryppavirales</taxon>
        <taxon>Mitoviridae</taxon>
        <taxon>Mitovirus</taxon>
    </lineage>
</organism>
<evidence type="ECO:0000313" key="4">
    <source>
        <dbReference type="EMBL" id="UEP19807.1"/>
    </source>
</evidence>
<keyword evidence="2" id="KW-0808">Transferase</keyword>
<sequence length="709" mass="79887">MIMNKINFKLLKTEVAFVHRWYFPGLDFITQADVDYCLDRFERIYLTRGPLEAAREMKASRLLLTKWKAGQPMTGSVGAPMSKVDFLPKAYLTLKVRRRLQDDPDHNLFRFCLTLLSVSKLIMGGAPLDLSSITNPSTSTKTLTDIEISTSLKALGLRPGMLRPQWKRFHWASTAGPNGLSIAQAIRDLGLLPDSLLTSMVHIAGDSFGEAVKGCKGLISAYPTLWKLFSKVEPRTKYLRRLSIKDDTEGKSRPFAILDYWSQSALTPLHDELYRILGSLPQDCTFDQQKGVRLMQQYPRSRMHSLDLKSATDRFPLELQERILAWLTDAGYASAWKDVVNGYDFEFQGQSLRWTVGQPLGAKSSWAMFTLSHHVVVQVALSRVNSRSDSYVLLGDDIVLRTTKLANAYLELMEGLGVEISPSKSHSSKGMFEFAKTWIHSGSHISGFPIKGLHETLFKISELIPVITDVGPMRGYPLPFSTGNLAEFSAELSNMMSKFSRQRVNLGRKFHLMTSFVLACCDDEWMKSFVYQSTGYQTDHYQELFKRAVMVIVRDGKERELHQLTLFALSVTKSIHSGWSQLSYDALIAESQRIIAEGRSFKEIAAIHKRIATSKTMVSTTAPGTLSVVDQLSSTLPVLGALVTERSDRESWLNNLDVSNPDQFWDGFKSWDLKPFPQLKGLRPERVKTVTQARTSLASKLDKLLKLVS</sequence>
<dbReference type="PANTHER" id="PTHR34456">
    <property type="entry name" value="MITOVIRUS RNA-DEPENDENT RNA POLYMERASE"/>
    <property type="match status" value="1"/>
</dbReference>
<dbReference type="InterPro" id="IPR043502">
    <property type="entry name" value="DNA/RNA_pol_sf"/>
</dbReference>
<reference evidence="4" key="1">
    <citation type="submission" date="2021-01" db="EMBL/GenBank/DDBJ databases">
        <authorList>
            <person name="Liang W."/>
            <person name="Lu Z."/>
            <person name="Jiang D."/>
            <person name="Fu Y."/>
            <person name="Xie J."/>
            <person name="Cheng J."/>
            <person name="Lin Y."/>
            <person name="Chen T."/>
        </authorList>
    </citation>
    <scope>NUCLEOTIDE SEQUENCE</scope>
    <source>
        <strain evidence="4">GB&amp;PB-8</strain>
    </source>
</reference>
<dbReference type="Pfam" id="PF05919">
    <property type="entry name" value="Mitovir_RNA_pol"/>
    <property type="match status" value="1"/>
</dbReference>
<protein>
    <submittedName>
        <fullName evidence="4">RNA-dependent RNA polymerase</fullName>
    </submittedName>
</protein>
<evidence type="ECO:0000256" key="3">
    <source>
        <dbReference type="ARBA" id="ARBA00022695"/>
    </source>
</evidence>
<dbReference type="InterPro" id="IPR008686">
    <property type="entry name" value="RNA_pol_mitovir"/>
</dbReference>
<keyword evidence="3" id="KW-0548">Nucleotidyltransferase</keyword>
<dbReference type="GO" id="GO:0003968">
    <property type="term" value="F:RNA-directed RNA polymerase activity"/>
    <property type="evidence" value="ECO:0007669"/>
    <property type="project" value="UniProtKB-KW"/>
</dbReference>
<dbReference type="EMBL" id="MW454900">
    <property type="protein sequence ID" value="UEP19807.1"/>
    <property type="molecule type" value="Genomic_RNA"/>
</dbReference>
<accession>A0A8K1YSD8</accession>
<evidence type="ECO:0000256" key="2">
    <source>
        <dbReference type="ARBA" id="ARBA00022679"/>
    </source>
</evidence>
<proteinExistence type="predicted"/>
<name>A0A8K1YSD8_9VIRU</name>
<dbReference type="SUPFAM" id="SSF56672">
    <property type="entry name" value="DNA/RNA polymerases"/>
    <property type="match status" value="1"/>
</dbReference>
<keyword evidence="1 4" id="KW-0696">RNA-directed RNA polymerase</keyword>
<dbReference type="PANTHER" id="PTHR34456:SF13">
    <property type="entry name" value="REVERSE TRANSCRIPTASE DOMAIN-CONTAINING PROTEIN"/>
    <property type="match status" value="1"/>
</dbReference>
<evidence type="ECO:0000256" key="1">
    <source>
        <dbReference type="ARBA" id="ARBA00022484"/>
    </source>
</evidence>